<proteinExistence type="inferred from homology"/>
<name>A0A0V0QMM3_PSEPJ</name>
<evidence type="ECO:0000259" key="5">
    <source>
        <dbReference type="Pfam" id="PF01625"/>
    </source>
</evidence>
<dbReference type="PANTHER" id="PTHR43774">
    <property type="entry name" value="PEPTIDE METHIONINE SULFOXIDE REDUCTASE"/>
    <property type="match status" value="1"/>
</dbReference>
<dbReference type="Proteomes" id="UP000054937">
    <property type="component" value="Unassembled WGS sequence"/>
</dbReference>
<feature type="domain" description="Peptide methionine sulphoxide reductase MsrA" evidence="5">
    <location>
        <begin position="12"/>
        <end position="164"/>
    </location>
</feature>
<dbReference type="OrthoDB" id="77405at2759"/>
<keyword evidence="3" id="KW-0560">Oxidoreductase</keyword>
<evidence type="ECO:0000256" key="1">
    <source>
        <dbReference type="ARBA" id="ARBA00005591"/>
    </source>
</evidence>
<dbReference type="InParanoid" id="A0A0V0QMM3"/>
<dbReference type="Gene3D" id="3.30.1060.10">
    <property type="entry name" value="Peptide methionine sulphoxide reductase MsrA"/>
    <property type="match status" value="1"/>
</dbReference>
<protein>
    <recommendedName>
        <fullName evidence="2">peptide-methionine (S)-S-oxide reductase</fullName>
        <ecNumber evidence="2">1.8.4.11</ecNumber>
    </recommendedName>
    <alternativeName>
        <fullName evidence="4">Peptide-methionine (S)-S-oxide reductase</fullName>
    </alternativeName>
</protein>
<reference evidence="6 7" key="1">
    <citation type="journal article" date="2015" name="Sci. Rep.">
        <title>Genome of the facultative scuticociliatosis pathogen Pseudocohnilembus persalinus provides insight into its virulence through horizontal gene transfer.</title>
        <authorList>
            <person name="Xiong J."/>
            <person name="Wang G."/>
            <person name="Cheng J."/>
            <person name="Tian M."/>
            <person name="Pan X."/>
            <person name="Warren A."/>
            <person name="Jiang C."/>
            <person name="Yuan D."/>
            <person name="Miao W."/>
        </authorList>
    </citation>
    <scope>NUCLEOTIDE SEQUENCE [LARGE SCALE GENOMIC DNA]</scope>
    <source>
        <strain evidence="6">36N120E</strain>
    </source>
</reference>
<dbReference type="AlphaFoldDB" id="A0A0V0QMM3"/>
<dbReference type="SUPFAM" id="SSF55068">
    <property type="entry name" value="Peptide methionine sulfoxide reductase"/>
    <property type="match status" value="1"/>
</dbReference>
<dbReference type="InterPro" id="IPR002569">
    <property type="entry name" value="Met_Sox_Rdtase_MsrA_dom"/>
</dbReference>
<evidence type="ECO:0000313" key="6">
    <source>
        <dbReference type="EMBL" id="KRX03583.1"/>
    </source>
</evidence>
<dbReference type="OMA" id="LFWESHD"/>
<dbReference type="Pfam" id="PF01625">
    <property type="entry name" value="PMSR"/>
    <property type="match status" value="1"/>
</dbReference>
<evidence type="ECO:0000313" key="7">
    <source>
        <dbReference type="Proteomes" id="UP000054937"/>
    </source>
</evidence>
<accession>A0A0V0QMM3</accession>
<evidence type="ECO:0000256" key="2">
    <source>
        <dbReference type="ARBA" id="ARBA00012502"/>
    </source>
</evidence>
<evidence type="ECO:0000256" key="4">
    <source>
        <dbReference type="ARBA" id="ARBA00030643"/>
    </source>
</evidence>
<evidence type="ECO:0000256" key="3">
    <source>
        <dbReference type="ARBA" id="ARBA00023002"/>
    </source>
</evidence>
<dbReference type="EMBL" id="LDAU01000129">
    <property type="protein sequence ID" value="KRX03583.1"/>
    <property type="molecule type" value="Genomic_DNA"/>
</dbReference>
<dbReference type="InterPro" id="IPR036509">
    <property type="entry name" value="Met_Sox_Rdtase_MsrA_sf"/>
</dbReference>
<dbReference type="NCBIfam" id="TIGR00401">
    <property type="entry name" value="msrA"/>
    <property type="match status" value="1"/>
</dbReference>
<keyword evidence="7" id="KW-1185">Reference proteome</keyword>
<dbReference type="HAMAP" id="MF_01401">
    <property type="entry name" value="MsrA"/>
    <property type="match status" value="1"/>
</dbReference>
<comment type="caution">
    <text evidence="6">The sequence shown here is derived from an EMBL/GenBank/DDBJ whole genome shotgun (WGS) entry which is preliminary data.</text>
</comment>
<comment type="similarity">
    <text evidence="1">Belongs to the MsrA Met sulfoxide reductase family.</text>
</comment>
<gene>
    <name evidence="6" type="ORF">PPERSA_04135</name>
</gene>
<dbReference type="PANTHER" id="PTHR43774:SF1">
    <property type="entry name" value="PEPTIDE METHIONINE SULFOXIDE REDUCTASE MSRA 2"/>
    <property type="match status" value="1"/>
</dbReference>
<dbReference type="GO" id="GO:0008113">
    <property type="term" value="F:peptide-methionine (S)-S-oxide reductase activity"/>
    <property type="evidence" value="ECO:0007669"/>
    <property type="project" value="UniProtKB-EC"/>
</dbReference>
<organism evidence="6 7">
    <name type="scientific">Pseudocohnilembus persalinus</name>
    <name type="common">Ciliate</name>
    <dbReference type="NCBI Taxonomy" id="266149"/>
    <lineage>
        <taxon>Eukaryota</taxon>
        <taxon>Sar</taxon>
        <taxon>Alveolata</taxon>
        <taxon>Ciliophora</taxon>
        <taxon>Intramacronucleata</taxon>
        <taxon>Oligohymenophorea</taxon>
        <taxon>Scuticociliatia</taxon>
        <taxon>Philasterida</taxon>
        <taxon>Pseudocohnilembidae</taxon>
        <taxon>Pseudocohnilembus</taxon>
    </lineage>
</organism>
<dbReference type="EC" id="1.8.4.11" evidence="2"/>
<sequence length="189" mass="22010">MSCTEPITQLEKVTIGGGCFWCIENLFQKLQGIYNIRSGYSGGRADEATYKQVKTGKTGHAEVIHFQFDPKIINFKDIIQIFMNLHDPTTLNKQGIDEGPQYRSVIFYHNEEQKQISEEIIQQMTEDKIYENKIVTEVTEFNEFFLAEEDHQNYYNLNPEDAFCRATIDPKVRKLYKKYYNKLVVAAAN</sequence>